<evidence type="ECO:0000259" key="1">
    <source>
        <dbReference type="Pfam" id="PF12719"/>
    </source>
</evidence>
<dbReference type="InterPro" id="IPR025977">
    <property type="entry name" value="Cnd3_C"/>
</dbReference>
<name>A0AAD7DCB6_MYCRO</name>
<comment type="caution">
    <text evidence="2">The sequence shown here is derived from an EMBL/GenBank/DDBJ whole genome shotgun (WGS) entry which is preliminary data.</text>
</comment>
<protein>
    <recommendedName>
        <fullName evidence="1">Nuclear condensin complex subunit 3 C-terminal domain-containing protein</fullName>
    </recommendedName>
</protein>
<reference evidence="2" key="1">
    <citation type="submission" date="2023-03" db="EMBL/GenBank/DDBJ databases">
        <title>Massive genome expansion in bonnet fungi (Mycena s.s.) driven by repeated elements and novel gene families across ecological guilds.</title>
        <authorList>
            <consortium name="Lawrence Berkeley National Laboratory"/>
            <person name="Harder C.B."/>
            <person name="Miyauchi S."/>
            <person name="Viragh M."/>
            <person name="Kuo A."/>
            <person name="Thoen E."/>
            <person name="Andreopoulos B."/>
            <person name="Lu D."/>
            <person name="Skrede I."/>
            <person name="Drula E."/>
            <person name="Henrissat B."/>
            <person name="Morin E."/>
            <person name="Kohler A."/>
            <person name="Barry K."/>
            <person name="LaButti K."/>
            <person name="Morin E."/>
            <person name="Salamov A."/>
            <person name="Lipzen A."/>
            <person name="Mereny Z."/>
            <person name="Hegedus B."/>
            <person name="Baldrian P."/>
            <person name="Stursova M."/>
            <person name="Weitz H."/>
            <person name="Taylor A."/>
            <person name="Grigoriev I.V."/>
            <person name="Nagy L.G."/>
            <person name="Martin F."/>
            <person name="Kauserud H."/>
        </authorList>
    </citation>
    <scope>NUCLEOTIDE SEQUENCE</scope>
    <source>
        <strain evidence="2">CBHHK067</strain>
    </source>
</reference>
<dbReference type="EMBL" id="JARKIE010000081">
    <property type="protein sequence ID" value="KAJ7688142.1"/>
    <property type="molecule type" value="Genomic_DNA"/>
</dbReference>
<evidence type="ECO:0000313" key="2">
    <source>
        <dbReference type="EMBL" id="KAJ7688142.1"/>
    </source>
</evidence>
<accession>A0AAD7DCB6</accession>
<dbReference type="Pfam" id="PF12719">
    <property type="entry name" value="Cnd3"/>
    <property type="match status" value="1"/>
</dbReference>
<sequence length="256" mass="28226">MPSKRELICVVIEIVIDLREPEEEDDTTLSTVPTQSSMTRMLECVHGSFEESSTLEGILADLIIPAVRRTEVGIRKPGLVGLRLCCLIAKSIPIKSLQLFLSQGPKLLLIRAGRRMWGNAIRTFLADWLEAEDDAAVQAMLCIRLGRLLLAELTADPKKCSFDDATLDRVIASSVASHPTVCDPISVLASMLSIAASVKIRPNFFFTSGTECSIPPNFKIQPNFFLTSSTWCSIPLNCMQPHYCPRIRGRPSPSPL</sequence>
<organism evidence="2 3">
    <name type="scientific">Mycena rosella</name>
    <name type="common">Pink bonnet</name>
    <name type="synonym">Agaricus rosellus</name>
    <dbReference type="NCBI Taxonomy" id="1033263"/>
    <lineage>
        <taxon>Eukaryota</taxon>
        <taxon>Fungi</taxon>
        <taxon>Dikarya</taxon>
        <taxon>Basidiomycota</taxon>
        <taxon>Agaricomycotina</taxon>
        <taxon>Agaricomycetes</taxon>
        <taxon>Agaricomycetidae</taxon>
        <taxon>Agaricales</taxon>
        <taxon>Marasmiineae</taxon>
        <taxon>Mycenaceae</taxon>
        <taxon>Mycena</taxon>
    </lineage>
</organism>
<dbReference type="AlphaFoldDB" id="A0AAD7DCB6"/>
<proteinExistence type="predicted"/>
<gene>
    <name evidence="2" type="ORF">B0H17DRAFT_1203151</name>
</gene>
<feature type="domain" description="Nuclear condensin complex subunit 3 C-terminal" evidence="1">
    <location>
        <begin position="39"/>
        <end position="103"/>
    </location>
</feature>
<dbReference type="Proteomes" id="UP001221757">
    <property type="component" value="Unassembled WGS sequence"/>
</dbReference>
<keyword evidence="3" id="KW-1185">Reference proteome</keyword>
<evidence type="ECO:0000313" key="3">
    <source>
        <dbReference type="Proteomes" id="UP001221757"/>
    </source>
</evidence>